<feature type="domain" description="PAS" evidence="1">
    <location>
        <begin position="155"/>
        <end position="227"/>
    </location>
</feature>
<comment type="caution">
    <text evidence="2">The sequence shown here is derived from an EMBL/GenBank/DDBJ whole genome shotgun (WGS) entry which is preliminary data.</text>
</comment>
<evidence type="ECO:0000313" key="2">
    <source>
        <dbReference type="EMBL" id="MFD1342153.1"/>
    </source>
</evidence>
<dbReference type="SUPFAM" id="SSF46689">
    <property type="entry name" value="Homeodomain-like"/>
    <property type="match status" value="1"/>
</dbReference>
<dbReference type="Gene3D" id="1.20.5.430">
    <property type="match status" value="1"/>
</dbReference>
<dbReference type="RefSeq" id="WP_386802217.1">
    <property type="nucleotide sequence ID" value="NZ_JBHTMU010000009.1"/>
</dbReference>
<dbReference type="InterPro" id="IPR009057">
    <property type="entry name" value="Homeodomain-like_sf"/>
</dbReference>
<dbReference type="PROSITE" id="PS50112">
    <property type="entry name" value="PAS"/>
    <property type="match status" value="1"/>
</dbReference>
<dbReference type="InterPro" id="IPR000014">
    <property type="entry name" value="PAS"/>
</dbReference>
<dbReference type="InterPro" id="IPR035965">
    <property type="entry name" value="PAS-like_dom_sf"/>
</dbReference>
<accession>A0ABW3ZHJ2</accession>
<dbReference type="CDD" id="cd00130">
    <property type="entry name" value="PAS"/>
    <property type="match status" value="1"/>
</dbReference>
<reference evidence="3" key="1">
    <citation type="journal article" date="2019" name="Int. J. Syst. Evol. Microbiol.">
        <title>The Global Catalogue of Microorganisms (GCM) 10K type strain sequencing project: providing services to taxonomists for standard genome sequencing and annotation.</title>
        <authorList>
            <consortium name="The Broad Institute Genomics Platform"/>
            <consortium name="The Broad Institute Genome Sequencing Center for Infectious Disease"/>
            <person name="Wu L."/>
            <person name="Ma J."/>
        </authorList>
    </citation>
    <scope>NUCLEOTIDE SEQUENCE [LARGE SCALE GENOMIC DNA]</scope>
    <source>
        <strain evidence="3">CCUG 62953</strain>
    </source>
</reference>
<dbReference type="Gene3D" id="1.10.10.60">
    <property type="entry name" value="Homeodomain-like"/>
    <property type="match status" value="1"/>
</dbReference>
<keyword evidence="3" id="KW-1185">Reference proteome</keyword>
<dbReference type="InterPro" id="IPR002197">
    <property type="entry name" value="HTH_Fis"/>
</dbReference>
<dbReference type="NCBIfam" id="TIGR00229">
    <property type="entry name" value="sensory_box"/>
    <property type="match status" value="1"/>
</dbReference>
<dbReference type="EMBL" id="JBHTMU010000009">
    <property type="protein sequence ID" value="MFD1342153.1"/>
    <property type="molecule type" value="Genomic_DNA"/>
</dbReference>
<proteinExistence type="predicted"/>
<organism evidence="2 3">
    <name type="scientific">Litorisediminicola beolgyonensis</name>
    <dbReference type="NCBI Taxonomy" id="1173614"/>
    <lineage>
        <taxon>Bacteria</taxon>
        <taxon>Pseudomonadati</taxon>
        <taxon>Pseudomonadota</taxon>
        <taxon>Alphaproteobacteria</taxon>
        <taxon>Rhodobacterales</taxon>
        <taxon>Paracoccaceae</taxon>
        <taxon>Litorisediminicola</taxon>
    </lineage>
</organism>
<dbReference type="Proteomes" id="UP001597135">
    <property type="component" value="Unassembled WGS sequence"/>
</dbReference>
<dbReference type="SUPFAM" id="SSF55785">
    <property type="entry name" value="PYP-like sensor domain (PAS domain)"/>
    <property type="match status" value="3"/>
</dbReference>
<dbReference type="InterPro" id="IPR011785">
    <property type="entry name" value="Tscrpt_reg_PpsR-CrtJ"/>
</dbReference>
<name>A0ABW3ZHJ2_9RHOB</name>
<protein>
    <submittedName>
        <fullName evidence="2">Transcriptional regulator PpsR</fullName>
    </submittedName>
</protein>
<evidence type="ECO:0000259" key="1">
    <source>
        <dbReference type="PROSITE" id="PS50112"/>
    </source>
</evidence>
<dbReference type="Pfam" id="PF02954">
    <property type="entry name" value="HTH_8"/>
    <property type="match status" value="1"/>
</dbReference>
<dbReference type="PRINTS" id="PR01590">
    <property type="entry name" value="HTHFIS"/>
</dbReference>
<evidence type="ECO:0000313" key="3">
    <source>
        <dbReference type="Proteomes" id="UP001597135"/>
    </source>
</evidence>
<dbReference type="SMART" id="SM00091">
    <property type="entry name" value="PAS"/>
    <property type="match status" value="3"/>
</dbReference>
<dbReference type="NCBIfam" id="TIGR02040">
    <property type="entry name" value="PpsR-CrtJ"/>
    <property type="match status" value="1"/>
</dbReference>
<dbReference type="Gene3D" id="3.30.450.20">
    <property type="entry name" value="PAS domain"/>
    <property type="match status" value="3"/>
</dbReference>
<dbReference type="Pfam" id="PF13188">
    <property type="entry name" value="PAS_8"/>
    <property type="match status" value="2"/>
</dbReference>
<sequence length="472" mass="51641">MAQRDISFWNGVSGLDTAPALLSEIVSAAADVSLLVAANDRVISVQGGREGELGHRLSHAEGQPITAYLAEDSRAKMTSALKQLREDGQFDRAVEVNHTDTSGPHIPVRYRLLKIDPDGTALLLGRDLSAISETQAQLVETQMSLEQGYEARREFDARYRLLLRTVRDAIVFMSVSDGRIRDLNEPAASILGSTRSELLDTVFAETFEDRSKEEFAEAVMGAAMSEKAAGLKLRARRVRTPVRVEPQVFRAAGERVVIARLMREDDVGAQRDGLAIDLSALFDKSSDALVFASTGGTIMHCNDAFLDMIDAAHMSDVAGTSLSQFLGRGQVDLNVLAENAKRHGQMRLYSSKIVNDLGASTAVEMSCTYLNDRAEPELGFVIRDASRSEAARRPSLQPTEESSRNVMELVGSATLKEIVAETTDVVEKMCIETAVSLTRNNRVAAAEMLGLSRQSLYVKLRKYGLLSRETDN</sequence>
<gene>
    <name evidence="2" type="primary">ppsR</name>
    <name evidence="2" type="ORF">ACFQ4E_06970</name>
</gene>